<name>A0A1M7B575_9FIRM</name>
<dbReference type="AlphaFoldDB" id="A0A1M7B575"/>
<sequence>MDDITCFNILIDTLTKKSNILDELTALTEKQKTCMEETPFHYDLFDSYMDDKEQLIETLNQLDNGFDKVYSHLKSDVLITLPKYEHQIKRLKELIVCITEKSLRLEGFEQSNKRSLEIILRIQKKEVRDIKQNNSMAMKYYKNMSGSESYESCFLDKKK</sequence>
<dbReference type="RefSeq" id="WP_073279948.1">
    <property type="nucleotide sequence ID" value="NZ_FRAC01000035.1"/>
</dbReference>
<dbReference type="OrthoDB" id="9798495at2"/>
<protein>
    <submittedName>
        <fullName evidence="1">FlgN protein</fullName>
    </submittedName>
</protein>
<dbReference type="Proteomes" id="UP000184386">
    <property type="component" value="Unassembled WGS sequence"/>
</dbReference>
<gene>
    <name evidence="1" type="ORF">SAMN02745136_05033</name>
</gene>
<organism evidence="1 2">
    <name type="scientific">Anaerocolumna jejuensis DSM 15929</name>
    <dbReference type="NCBI Taxonomy" id="1121322"/>
    <lineage>
        <taxon>Bacteria</taxon>
        <taxon>Bacillati</taxon>
        <taxon>Bacillota</taxon>
        <taxon>Clostridia</taxon>
        <taxon>Lachnospirales</taxon>
        <taxon>Lachnospiraceae</taxon>
        <taxon>Anaerocolumna</taxon>
    </lineage>
</organism>
<evidence type="ECO:0000313" key="2">
    <source>
        <dbReference type="Proteomes" id="UP000184386"/>
    </source>
</evidence>
<keyword evidence="2" id="KW-1185">Reference proteome</keyword>
<proteinExistence type="predicted"/>
<dbReference type="STRING" id="1121322.SAMN02745136_05033"/>
<reference evidence="1 2" key="1">
    <citation type="submission" date="2016-11" db="EMBL/GenBank/DDBJ databases">
        <authorList>
            <person name="Jaros S."/>
            <person name="Januszkiewicz K."/>
            <person name="Wedrychowicz H."/>
        </authorList>
    </citation>
    <scope>NUCLEOTIDE SEQUENCE [LARGE SCALE GENOMIC DNA]</scope>
    <source>
        <strain evidence="1 2">DSM 15929</strain>
    </source>
</reference>
<dbReference type="EMBL" id="FRAC01000035">
    <property type="protein sequence ID" value="SHL50140.1"/>
    <property type="molecule type" value="Genomic_DNA"/>
</dbReference>
<accession>A0A1M7B575</accession>
<evidence type="ECO:0000313" key="1">
    <source>
        <dbReference type="EMBL" id="SHL50140.1"/>
    </source>
</evidence>